<dbReference type="EMBL" id="CP046620">
    <property type="protein sequence ID" value="QHQ34659.1"/>
    <property type="molecule type" value="Genomic_DNA"/>
</dbReference>
<dbReference type="GO" id="GO:0005886">
    <property type="term" value="C:plasma membrane"/>
    <property type="evidence" value="ECO:0007669"/>
    <property type="project" value="TreeGrafter"/>
</dbReference>
<comment type="subcellular location">
    <subcellularLocation>
        <location evidence="1">Membrane</location>
    </subcellularLocation>
</comment>
<proteinExistence type="predicted"/>
<feature type="transmembrane region" description="Helical" evidence="6">
    <location>
        <begin position="290"/>
        <end position="311"/>
    </location>
</feature>
<evidence type="ECO:0000259" key="7">
    <source>
        <dbReference type="PROSITE" id="PS50850"/>
    </source>
</evidence>
<dbReference type="PROSITE" id="PS50850">
    <property type="entry name" value="MFS"/>
    <property type="match status" value="1"/>
</dbReference>
<evidence type="ECO:0000313" key="8">
    <source>
        <dbReference type="EMBL" id="QHQ34659.1"/>
    </source>
</evidence>
<feature type="region of interest" description="Disordered" evidence="5">
    <location>
        <begin position="409"/>
        <end position="431"/>
    </location>
</feature>
<keyword evidence="4 6" id="KW-0472">Membrane</keyword>
<feature type="transmembrane region" description="Helical" evidence="6">
    <location>
        <begin position="42"/>
        <end position="61"/>
    </location>
</feature>
<dbReference type="KEGG" id="amaq:GO499_05365"/>
<feature type="transmembrane region" description="Helical" evidence="6">
    <location>
        <begin position="131"/>
        <end position="152"/>
    </location>
</feature>
<dbReference type="Proteomes" id="UP000464495">
    <property type="component" value="Chromosome"/>
</dbReference>
<keyword evidence="2 6" id="KW-0812">Transmembrane</keyword>
<feature type="transmembrane region" description="Helical" evidence="6">
    <location>
        <begin position="264"/>
        <end position="284"/>
    </location>
</feature>
<evidence type="ECO:0000256" key="5">
    <source>
        <dbReference type="SAM" id="MobiDB-lite"/>
    </source>
</evidence>
<feature type="transmembrane region" description="Helical" evidence="6">
    <location>
        <begin position="323"/>
        <end position="347"/>
    </location>
</feature>
<dbReference type="InterPro" id="IPR047200">
    <property type="entry name" value="MFS_YcaD-like"/>
</dbReference>
<evidence type="ECO:0000256" key="4">
    <source>
        <dbReference type="ARBA" id="ARBA00023136"/>
    </source>
</evidence>
<dbReference type="AlphaFoldDB" id="A0A6P1T050"/>
<dbReference type="InterPro" id="IPR020846">
    <property type="entry name" value="MFS_dom"/>
</dbReference>
<dbReference type="CDD" id="cd17477">
    <property type="entry name" value="MFS_YcaD_like"/>
    <property type="match status" value="1"/>
</dbReference>
<organism evidence="8 9">
    <name type="scientific">Algicella marina</name>
    <dbReference type="NCBI Taxonomy" id="2683284"/>
    <lineage>
        <taxon>Bacteria</taxon>
        <taxon>Pseudomonadati</taxon>
        <taxon>Pseudomonadota</taxon>
        <taxon>Alphaproteobacteria</taxon>
        <taxon>Rhodobacterales</taxon>
        <taxon>Paracoccaceae</taxon>
        <taxon>Algicella</taxon>
    </lineage>
</organism>
<dbReference type="GO" id="GO:0022857">
    <property type="term" value="F:transmembrane transporter activity"/>
    <property type="evidence" value="ECO:0007669"/>
    <property type="project" value="InterPro"/>
</dbReference>
<evidence type="ECO:0000313" key="9">
    <source>
        <dbReference type="Proteomes" id="UP000464495"/>
    </source>
</evidence>
<keyword evidence="3 6" id="KW-1133">Transmembrane helix</keyword>
<feature type="transmembrane region" description="Helical" evidence="6">
    <location>
        <begin position="200"/>
        <end position="225"/>
    </location>
</feature>
<dbReference type="InterPro" id="IPR036259">
    <property type="entry name" value="MFS_trans_sf"/>
</dbReference>
<feature type="domain" description="Major facilitator superfamily (MFS) profile" evidence="7">
    <location>
        <begin position="7"/>
        <end position="375"/>
    </location>
</feature>
<feature type="compositionally biased region" description="Basic and acidic residues" evidence="5">
    <location>
        <begin position="411"/>
        <end position="431"/>
    </location>
</feature>
<sequence length="431" mass="46155">MLFVLKNSWALLLGLMLLMIGNGLQGTVLGLRGSIEGYSAATMSYVMSGYFVGFLLGSRLAPLMIRRVGHVRVFAALASLISAAFLIYAAAPHPVVWAAMRLLVGLCFSGVYVVTESWLNDKATNETRGQALSLYLIVQMVGIISAQAIANFADAGGYMLFVIMSVLVSIAFAPILLSASPAPVFQTTKPMSLIELYHASPLGVVSTFLLGGVFAGMFGMASVFGTEAGLSVPEVTLFISMFYVGGMALQFPLGWVSDRMDRRWLIFGTTVFAVISMLMALPFIGYSSTLLVLAFIIGGCANPLYSLVIAYTNDFLESDDMAAASGGLLFVNGLGAISGPLVIGWAMNYFGPYAYFGYIALLFALIAAYAAYRMTQRPAPNVEDTATYTAILPQASPVAMEVAQNYAADQARSDDDVTHDIPERKSDFPAR</sequence>
<protein>
    <submittedName>
        <fullName evidence="8">MFS transporter</fullName>
    </submittedName>
</protein>
<feature type="transmembrane region" description="Helical" evidence="6">
    <location>
        <begin position="237"/>
        <end position="257"/>
    </location>
</feature>
<accession>A0A6P1T050</accession>
<feature type="transmembrane region" description="Helical" evidence="6">
    <location>
        <begin position="158"/>
        <end position="179"/>
    </location>
</feature>
<evidence type="ECO:0000256" key="3">
    <source>
        <dbReference type="ARBA" id="ARBA00022989"/>
    </source>
</evidence>
<feature type="transmembrane region" description="Helical" evidence="6">
    <location>
        <begin position="353"/>
        <end position="372"/>
    </location>
</feature>
<gene>
    <name evidence="8" type="ORF">GO499_05365</name>
</gene>
<dbReference type="Gene3D" id="1.20.1250.20">
    <property type="entry name" value="MFS general substrate transporter like domains"/>
    <property type="match status" value="2"/>
</dbReference>
<feature type="transmembrane region" description="Helical" evidence="6">
    <location>
        <begin position="73"/>
        <end position="91"/>
    </location>
</feature>
<dbReference type="Pfam" id="PF07690">
    <property type="entry name" value="MFS_1"/>
    <property type="match status" value="1"/>
</dbReference>
<keyword evidence="9" id="KW-1185">Reference proteome</keyword>
<name>A0A6P1T050_9RHOB</name>
<dbReference type="PANTHER" id="PTHR23521">
    <property type="entry name" value="TRANSPORTER MFS SUPERFAMILY"/>
    <property type="match status" value="1"/>
</dbReference>
<dbReference type="SUPFAM" id="SSF103473">
    <property type="entry name" value="MFS general substrate transporter"/>
    <property type="match status" value="1"/>
</dbReference>
<dbReference type="InterPro" id="IPR011701">
    <property type="entry name" value="MFS"/>
</dbReference>
<reference evidence="8 9" key="1">
    <citation type="submission" date="2019-12" db="EMBL/GenBank/DDBJ databases">
        <title>Complete genome sequence of Algicella marina strain 9Alg 56(T) isolated from the red alga Tichocarpus crinitus.</title>
        <authorList>
            <person name="Kim S.-G."/>
            <person name="Nedashkovskaya O.I."/>
        </authorList>
    </citation>
    <scope>NUCLEOTIDE SEQUENCE [LARGE SCALE GENOMIC DNA]</scope>
    <source>
        <strain evidence="8 9">9Alg 56</strain>
    </source>
</reference>
<dbReference type="InterPro" id="IPR005828">
    <property type="entry name" value="MFS_sugar_transport-like"/>
</dbReference>
<feature type="transmembrane region" description="Helical" evidence="6">
    <location>
        <begin position="97"/>
        <end position="119"/>
    </location>
</feature>
<evidence type="ECO:0000256" key="2">
    <source>
        <dbReference type="ARBA" id="ARBA00022692"/>
    </source>
</evidence>
<evidence type="ECO:0000256" key="6">
    <source>
        <dbReference type="SAM" id="Phobius"/>
    </source>
</evidence>
<dbReference type="Pfam" id="PF00083">
    <property type="entry name" value="Sugar_tr"/>
    <property type="match status" value="1"/>
</dbReference>
<dbReference type="RefSeq" id="WP_161861228.1">
    <property type="nucleotide sequence ID" value="NZ_CP046620.1"/>
</dbReference>
<evidence type="ECO:0000256" key="1">
    <source>
        <dbReference type="ARBA" id="ARBA00004370"/>
    </source>
</evidence>
<dbReference type="PANTHER" id="PTHR23521:SF3">
    <property type="entry name" value="MFS TRANSPORTER"/>
    <property type="match status" value="1"/>
</dbReference>